<evidence type="ECO:0000313" key="1">
    <source>
        <dbReference type="EMBL" id="CAD2212792.1"/>
    </source>
</evidence>
<reference evidence="1 2" key="1">
    <citation type="submission" date="2020-08" db="EMBL/GenBank/DDBJ databases">
        <authorList>
            <person name="Newling K."/>
            <person name="Davey J."/>
            <person name="Forrester S."/>
        </authorList>
    </citation>
    <scope>NUCLEOTIDE SEQUENCE [LARGE SCALE GENOMIC DNA]</scope>
    <source>
        <strain evidence="2">Crithidia deanei Carvalho (ATCC PRA-265)</strain>
    </source>
</reference>
<name>A0A7G2C4H6_9TRYP</name>
<protein>
    <submittedName>
        <fullName evidence="1">Uncharacterized protein</fullName>
    </submittedName>
</protein>
<gene>
    <name evidence="1" type="ORF">ADEAN_000020400</name>
</gene>
<dbReference type="EMBL" id="LR877145">
    <property type="protein sequence ID" value="CAD2212792.1"/>
    <property type="molecule type" value="Genomic_DNA"/>
</dbReference>
<evidence type="ECO:0000313" key="2">
    <source>
        <dbReference type="Proteomes" id="UP000515908"/>
    </source>
</evidence>
<dbReference type="VEuPathDB" id="TriTrypDB:ADEAN_000020400"/>
<keyword evidence="2" id="KW-1185">Reference proteome</keyword>
<proteinExistence type="predicted"/>
<accession>A0A7G2C4H6</accession>
<dbReference type="AlphaFoldDB" id="A0A7G2C4H6"/>
<dbReference type="Proteomes" id="UP000515908">
    <property type="component" value="Chromosome 01"/>
</dbReference>
<sequence length="113" mass="12788">MSLPDSYFADTSSLISLPNTLEYISPNRHYSDSDSEDGYDPTSTPLDGLTLTINEFFLLQSSRNTVLKAHLFRLALLSEESSYGIFGFKAREKKIEELKKQCAQLRQDISVEC</sequence>
<organism evidence="1 2">
    <name type="scientific">Angomonas deanei</name>
    <dbReference type="NCBI Taxonomy" id="59799"/>
    <lineage>
        <taxon>Eukaryota</taxon>
        <taxon>Discoba</taxon>
        <taxon>Euglenozoa</taxon>
        <taxon>Kinetoplastea</taxon>
        <taxon>Metakinetoplastina</taxon>
        <taxon>Trypanosomatida</taxon>
        <taxon>Trypanosomatidae</taxon>
        <taxon>Strigomonadinae</taxon>
        <taxon>Angomonas</taxon>
    </lineage>
</organism>